<evidence type="ECO:0000313" key="3">
    <source>
        <dbReference type="Proteomes" id="UP000823405"/>
    </source>
</evidence>
<dbReference type="Proteomes" id="UP000823405">
    <property type="component" value="Unassembled WGS sequence"/>
</dbReference>
<keyword evidence="3" id="KW-1185">Reference proteome</keyword>
<proteinExistence type="predicted"/>
<comment type="caution">
    <text evidence="2">The sequence shown here is derived from an EMBL/GenBank/DDBJ whole genome shotgun (WGS) entry which is preliminary data.</text>
</comment>
<dbReference type="AlphaFoldDB" id="A0A9P6QQI4"/>
<gene>
    <name evidence="2" type="ORF">BGZ97_005431</name>
</gene>
<organism evidence="2 3">
    <name type="scientific">Linnemannia gamsii</name>
    <dbReference type="NCBI Taxonomy" id="64522"/>
    <lineage>
        <taxon>Eukaryota</taxon>
        <taxon>Fungi</taxon>
        <taxon>Fungi incertae sedis</taxon>
        <taxon>Mucoromycota</taxon>
        <taxon>Mortierellomycotina</taxon>
        <taxon>Mortierellomycetes</taxon>
        <taxon>Mortierellales</taxon>
        <taxon>Mortierellaceae</taxon>
        <taxon>Linnemannia</taxon>
    </lineage>
</organism>
<reference evidence="2" key="1">
    <citation type="journal article" date="2020" name="Fungal Divers.">
        <title>Resolving the Mortierellaceae phylogeny through synthesis of multi-gene phylogenetics and phylogenomics.</title>
        <authorList>
            <person name="Vandepol N."/>
            <person name="Liber J."/>
            <person name="Desiro A."/>
            <person name="Na H."/>
            <person name="Kennedy M."/>
            <person name="Barry K."/>
            <person name="Grigoriev I.V."/>
            <person name="Miller A.N."/>
            <person name="O'Donnell K."/>
            <person name="Stajich J.E."/>
            <person name="Bonito G."/>
        </authorList>
    </citation>
    <scope>NUCLEOTIDE SEQUENCE</scope>
    <source>
        <strain evidence="2">NVP60</strain>
    </source>
</reference>
<dbReference type="EMBL" id="JAAAIN010002449">
    <property type="protein sequence ID" value="KAG0293041.1"/>
    <property type="molecule type" value="Genomic_DNA"/>
</dbReference>
<name>A0A9P6QQI4_9FUNG</name>
<feature type="compositionally biased region" description="Low complexity" evidence="1">
    <location>
        <begin position="26"/>
        <end position="43"/>
    </location>
</feature>
<feature type="region of interest" description="Disordered" evidence="1">
    <location>
        <begin position="13"/>
        <end position="75"/>
    </location>
</feature>
<feature type="compositionally biased region" description="Basic residues" evidence="1">
    <location>
        <begin position="60"/>
        <end position="73"/>
    </location>
</feature>
<sequence length="157" mass="17580">MIKQSLLKPLPLQSPIWVSYQRTPESNSKSDITSKSDTTSKSNPGPETRHPASNSSRAVPIKHKTNSKQHRHDSNRLRIQLQNTQTQLQQTQLQLRQTHVGDYVLDVTTVTNTDPAADAVVDGALVNEGYLKLSMHEWLSTSLDDQTEQPTARTLNN</sequence>
<protein>
    <submittedName>
        <fullName evidence="2">Uncharacterized protein</fullName>
    </submittedName>
</protein>
<evidence type="ECO:0000313" key="2">
    <source>
        <dbReference type="EMBL" id="KAG0293041.1"/>
    </source>
</evidence>
<accession>A0A9P6QQI4</accession>
<evidence type="ECO:0000256" key="1">
    <source>
        <dbReference type="SAM" id="MobiDB-lite"/>
    </source>
</evidence>